<dbReference type="InterPro" id="IPR035919">
    <property type="entry name" value="EAL_sf"/>
</dbReference>
<feature type="transmembrane region" description="Helical" evidence="2">
    <location>
        <begin position="12"/>
        <end position="32"/>
    </location>
</feature>
<evidence type="ECO:0000259" key="3">
    <source>
        <dbReference type="PROSITE" id="PS50883"/>
    </source>
</evidence>
<dbReference type="SUPFAM" id="SSF141868">
    <property type="entry name" value="EAL domain-like"/>
    <property type="match status" value="1"/>
</dbReference>
<dbReference type="CDD" id="cd01949">
    <property type="entry name" value="GGDEF"/>
    <property type="match status" value="2"/>
</dbReference>
<feature type="domain" description="GGDEF" evidence="4">
    <location>
        <begin position="580"/>
        <end position="727"/>
    </location>
</feature>
<dbReference type="Pfam" id="PF08448">
    <property type="entry name" value="PAS_4"/>
    <property type="match status" value="1"/>
</dbReference>
<dbReference type="InterPro" id="IPR035965">
    <property type="entry name" value="PAS-like_dom_sf"/>
</dbReference>
<dbReference type="InterPro" id="IPR052155">
    <property type="entry name" value="Biofilm_reg_signaling"/>
</dbReference>
<proteinExistence type="predicted"/>
<evidence type="ECO:0000259" key="4">
    <source>
        <dbReference type="PROSITE" id="PS50887"/>
    </source>
</evidence>
<dbReference type="EMBL" id="UOFF01000292">
    <property type="protein sequence ID" value="VAW56864.1"/>
    <property type="molecule type" value="Genomic_DNA"/>
</dbReference>
<dbReference type="PROSITE" id="PS50887">
    <property type="entry name" value="GGDEF"/>
    <property type="match status" value="2"/>
</dbReference>
<dbReference type="FunFam" id="3.30.70.270:FF:000001">
    <property type="entry name" value="Diguanylate cyclase domain protein"/>
    <property type="match status" value="1"/>
</dbReference>
<dbReference type="SUPFAM" id="SSF55785">
    <property type="entry name" value="PYP-like sensor domain (PAS domain)"/>
    <property type="match status" value="1"/>
</dbReference>
<dbReference type="PANTHER" id="PTHR44757:SF2">
    <property type="entry name" value="BIOFILM ARCHITECTURE MAINTENANCE PROTEIN MBAA"/>
    <property type="match status" value="1"/>
</dbReference>
<dbReference type="InterPro" id="IPR029787">
    <property type="entry name" value="Nucleotide_cyclase"/>
</dbReference>
<keyword evidence="2" id="KW-1133">Transmembrane helix</keyword>
<dbReference type="Gene3D" id="3.20.20.450">
    <property type="entry name" value="EAL domain"/>
    <property type="match status" value="1"/>
</dbReference>
<dbReference type="InterPro" id="IPR013656">
    <property type="entry name" value="PAS_4"/>
</dbReference>
<feature type="domain" description="EAL" evidence="3">
    <location>
        <begin position="736"/>
        <end position="990"/>
    </location>
</feature>
<dbReference type="Gene3D" id="3.30.450.20">
    <property type="entry name" value="PAS domain"/>
    <property type="match status" value="1"/>
</dbReference>
<evidence type="ECO:0000256" key="2">
    <source>
        <dbReference type="SAM" id="Phobius"/>
    </source>
</evidence>
<evidence type="ECO:0000256" key="1">
    <source>
        <dbReference type="SAM" id="Coils"/>
    </source>
</evidence>
<name>A0A3B0XL39_9ZZZZ</name>
<keyword evidence="2" id="KW-0472">Membrane</keyword>
<evidence type="ECO:0000313" key="5">
    <source>
        <dbReference type="EMBL" id="VAW56864.1"/>
    </source>
</evidence>
<reference evidence="5" key="1">
    <citation type="submission" date="2018-06" db="EMBL/GenBank/DDBJ databases">
        <authorList>
            <person name="Zhirakovskaya E."/>
        </authorList>
    </citation>
    <scope>NUCLEOTIDE SEQUENCE</scope>
</reference>
<dbReference type="CDD" id="cd01948">
    <property type="entry name" value="EAL"/>
    <property type="match status" value="1"/>
</dbReference>
<organism evidence="5">
    <name type="scientific">hydrothermal vent metagenome</name>
    <dbReference type="NCBI Taxonomy" id="652676"/>
    <lineage>
        <taxon>unclassified sequences</taxon>
        <taxon>metagenomes</taxon>
        <taxon>ecological metagenomes</taxon>
    </lineage>
</organism>
<keyword evidence="1" id="KW-0175">Coiled coil</keyword>
<dbReference type="Gene3D" id="3.30.70.270">
    <property type="match status" value="2"/>
</dbReference>
<dbReference type="Pfam" id="PF00563">
    <property type="entry name" value="EAL"/>
    <property type="match status" value="1"/>
</dbReference>
<feature type="coiled-coil region" evidence="1">
    <location>
        <begin position="309"/>
        <end position="336"/>
    </location>
</feature>
<protein>
    <submittedName>
        <fullName evidence="5">Diguanylate cyclase/phosphodiesterase (GGDEF &amp; EAL domains) with PAS/PAC sensor(S)</fullName>
    </submittedName>
</protein>
<feature type="transmembrane region" description="Helical" evidence="2">
    <location>
        <begin position="148"/>
        <end position="167"/>
    </location>
</feature>
<feature type="domain" description="GGDEF" evidence="4">
    <location>
        <begin position="364"/>
        <end position="497"/>
    </location>
</feature>
<dbReference type="PROSITE" id="PS50883">
    <property type="entry name" value="EAL"/>
    <property type="match status" value="1"/>
</dbReference>
<dbReference type="InterPro" id="IPR000160">
    <property type="entry name" value="GGDEF_dom"/>
</dbReference>
<keyword evidence="2" id="KW-0812">Transmembrane</keyword>
<dbReference type="Pfam" id="PF00990">
    <property type="entry name" value="GGDEF"/>
    <property type="match status" value="2"/>
</dbReference>
<dbReference type="SUPFAM" id="SSF55073">
    <property type="entry name" value="Nucleotide cyclase"/>
    <property type="match status" value="2"/>
</dbReference>
<dbReference type="InterPro" id="IPR001633">
    <property type="entry name" value="EAL_dom"/>
</dbReference>
<dbReference type="SMART" id="SM00267">
    <property type="entry name" value="GGDEF"/>
    <property type="match status" value="2"/>
</dbReference>
<dbReference type="AlphaFoldDB" id="A0A3B0XL39"/>
<dbReference type="InterPro" id="IPR043128">
    <property type="entry name" value="Rev_trsase/Diguanyl_cyclase"/>
</dbReference>
<dbReference type="NCBIfam" id="TIGR00254">
    <property type="entry name" value="GGDEF"/>
    <property type="match status" value="2"/>
</dbReference>
<accession>A0A3B0XL39</accession>
<gene>
    <name evidence="5" type="ORF">MNBD_GAMMA07-442</name>
</gene>
<dbReference type="PANTHER" id="PTHR44757">
    <property type="entry name" value="DIGUANYLATE CYCLASE DGCP"/>
    <property type="match status" value="1"/>
</dbReference>
<sequence length="993" mass="111030">MKQISPAVRISFGLIMFTVSVILFADLAGVIPKRNVMMIELRQKVTENLAVQLSIAASYSQFGIIKSSLDVFVSRNDDVIAASMSKMNGVVVAEFGEFINFSSGIDNTSSENSVIVPIFAGDKQWGMVNVEYKSLYDVGFMAYLQNSIAGLLLIVSFGCFFGFLIILKRSLAVLDPKNVMPERVCAAFNTLSEGVLILDDKEQIMMANKAFADNIKKTPDELLGVNMESMKWKHMSREARHSSEKMPWVGAIEQGEKHVGVALNLSSRGSGVRLFSTNTAPIQDDKGNIKGALVTFDDVTGVDETNVLLENAVTTLRENELEIKRKNEELEVLATRDPLTGCYNRRAFFNFFEIAFEKAQKHNTPITTIMSDIDLFKSVNDNFGHSVGDEVIRLVSGVLNDVSVKGALVGRYGGEEFCLVLPGIDADEAFKISNQLRKTIENSSHGLCEPEHTVTSSFGLVCNDIKVSSCSEMLDLADKALYQAKQTGRNKVVQWKLEFTELDEQGSNDEDKSKEKINDDKRDITKEFESDVLQKELRSYSKNNLIDKDQIIDPITQLPSKLIFVDRVCQAMKYAQRTNKLMSVATFNIDKFSRINEAMGKAVGDEFLKAIGQRLNAILRSSDTVASILSTGQSTPSFSRLMADDFALLLTGVKDIESLTYIIQRIQSKFEGKITVAGNEIFVTTSIGMAVYPQDGDTPDVLIDNSSRAQKQAKNIKDRSNFQFYSQDVNRVIIDQIQVEIDLHHAIEQNQFVLYYQPKLDLKTKSITSMEALIRWKHPTKGMVFPDGFIPIAEKTGMIVGMGNWCMQNACKQTKKWVDMGAKDIRTAVNISAFEFTHSGFKDNVALALKESELDARNLEIEITETTFMENQDVANTIIEDLRFMGVTVTLDDFGTGYSSLCYFGNLEMDWLKIDRSFLLEAMDKEKSKIIYSSIVKMAHDTGVRVVAEGIETQEQFTFISRMGVDEMQGYLYSKPLSAESMMTLLFSDIHKS</sequence>
<dbReference type="SMART" id="SM00052">
    <property type="entry name" value="EAL"/>
    <property type="match status" value="1"/>
</dbReference>